<dbReference type="InterPro" id="IPR000182">
    <property type="entry name" value="GNAT_dom"/>
</dbReference>
<keyword evidence="5" id="KW-1185">Reference proteome</keyword>
<protein>
    <submittedName>
        <fullName evidence="4">Acetyltransferase</fullName>
    </submittedName>
</protein>
<dbReference type="SUPFAM" id="SSF55729">
    <property type="entry name" value="Acyl-CoA N-acyltransferases (Nat)"/>
    <property type="match status" value="1"/>
</dbReference>
<sequence>MIDLGGTLWKQARELRYQLFFADHGLPESVMDDEREASAWHLAAVRDGDLLGYGRLNQLPDGSWLISQMVVAPACQGQGVGRLILRELIDATVRAGGGVIRLNARCHATAFYRNEGFLPVGEPFVSAITGVEHVEMARGS</sequence>
<evidence type="ECO:0000259" key="3">
    <source>
        <dbReference type="PROSITE" id="PS51186"/>
    </source>
</evidence>
<keyword evidence="1" id="KW-0808">Transferase</keyword>
<keyword evidence="2" id="KW-0012">Acyltransferase</keyword>
<dbReference type="Proteomes" id="UP000646745">
    <property type="component" value="Unassembled WGS sequence"/>
</dbReference>
<dbReference type="PANTHER" id="PTHR43877">
    <property type="entry name" value="AMINOALKYLPHOSPHONATE N-ACETYLTRANSFERASE-RELATED-RELATED"/>
    <property type="match status" value="1"/>
</dbReference>
<feature type="domain" description="N-acetyltransferase" evidence="3">
    <location>
        <begin position="1"/>
        <end position="140"/>
    </location>
</feature>
<comment type="caution">
    <text evidence="4">The sequence shown here is derived from an EMBL/GenBank/DDBJ whole genome shotgun (WGS) entry which is preliminary data.</text>
</comment>
<reference evidence="5" key="1">
    <citation type="journal article" date="2019" name="Int. J. Syst. Evol. Microbiol.">
        <title>The Global Catalogue of Microorganisms (GCM) 10K type strain sequencing project: providing services to taxonomists for standard genome sequencing and annotation.</title>
        <authorList>
            <consortium name="The Broad Institute Genomics Platform"/>
            <consortium name="The Broad Institute Genome Sequencing Center for Infectious Disease"/>
            <person name="Wu L."/>
            <person name="Ma J."/>
        </authorList>
    </citation>
    <scope>NUCLEOTIDE SEQUENCE [LARGE SCALE GENOMIC DNA]</scope>
    <source>
        <strain evidence="5">KCTC 32998</strain>
    </source>
</reference>
<proteinExistence type="predicted"/>
<dbReference type="InterPro" id="IPR050832">
    <property type="entry name" value="Bact_Acetyltransf"/>
</dbReference>
<dbReference type="EMBL" id="BMZI01000001">
    <property type="protein sequence ID" value="GHB07637.1"/>
    <property type="molecule type" value="Genomic_DNA"/>
</dbReference>
<evidence type="ECO:0000313" key="4">
    <source>
        <dbReference type="EMBL" id="GHB07637.1"/>
    </source>
</evidence>
<gene>
    <name evidence="4" type="ORF">GCM10009038_01080</name>
</gene>
<accession>A0ABQ3DN56</accession>
<dbReference type="Gene3D" id="3.40.630.30">
    <property type="match status" value="1"/>
</dbReference>
<dbReference type="PROSITE" id="PS51186">
    <property type="entry name" value="GNAT"/>
    <property type="match status" value="1"/>
</dbReference>
<organism evidence="4 5">
    <name type="scientific">Salinicola rhizosphaerae</name>
    <dbReference type="NCBI Taxonomy" id="1443141"/>
    <lineage>
        <taxon>Bacteria</taxon>
        <taxon>Pseudomonadati</taxon>
        <taxon>Pseudomonadota</taxon>
        <taxon>Gammaproteobacteria</taxon>
        <taxon>Oceanospirillales</taxon>
        <taxon>Halomonadaceae</taxon>
        <taxon>Salinicola</taxon>
    </lineage>
</organism>
<evidence type="ECO:0000256" key="1">
    <source>
        <dbReference type="ARBA" id="ARBA00022679"/>
    </source>
</evidence>
<dbReference type="Pfam" id="PF13673">
    <property type="entry name" value="Acetyltransf_10"/>
    <property type="match status" value="1"/>
</dbReference>
<dbReference type="PANTHER" id="PTHR43877:SF2">
    <property type="entry name" value="AMINOALKYLPHOSPHONATE N-ACETYLTRANSFERASE-RELATED"/>
    <property type="match status" value="1"/>
</dbReference>
<name>A0ABQ3DN56_9GAMM</name>
<evidence type="ECO:0000313" key="5">
    <source>
        <dbReference type="Proteomes" id="UP000646745"/>
    </source>
</evidence>
<dbReference type="CDD" id="cd04301">
    <property type="entry name" value="NAT_SF"/>
    <property type="match status" value="1"/>
</dbReference>
<evidence type="ECO:0000256" key="2">
    <source>
        <dbReference type="ARBA" id="ARBA00023315"/>
    </source>
</evidence>
<dbReference type="InterPro" id="IPR016181">
    <property type="entry name" value="Acyl_CoA_acyltransferase"/>
</dbReference>